<evidence type="ECO:0000313" key="2">
    <source>
        <dbReference type="Proteomes" id="UP000028702"/>
    </source>
</evidence>
<organism evidence="1 2">
    <name type="scientific">Tepidicaulis marinus</name>
    <dbReference type="NCBI Taxonomy" id="1333998"/>
    <lineage>
        <taxon>Bacteria</taxon>
        <taxon>Pseudomonadati</taxon>
        <taxon>Pseudomonadota</taxon>
        <taxon>Alphaproteobacteria</taxon>
        <taxon>Hyphomicrobiales</taxon>
        <taxon>Parvibaculaceae</taxon>
        <taxon>Tepidicaulis</taxon>
    </lineage>
</organism>
<dbReference type="STRING" id="1333998.M2A_3366"/>
<name>A0A081BFP9_9HYPH</name>
<reference evidence="1 2" key="1">
    <citation type="submission" date="2014-07" db="EMBL/GenBank/DDBJ databases">
        <title>Tepidicaulis marinum gen. nov., sp. nov., a novel marine bacterium denitrifying nitrate to nitrous oxide strictly under microaerobic conditions.</title>
        <authorList>
            <person name="Takeuchi M."/>
            <person name="Yamagishi T."/>
            <person name="Kamagata Y."/>
            <person name="Oshima K."/>
            <person name="Hattori M."/>
            <person name="Katayama T."/>
            <person name="Hanada S."/>
            <person name="Tamaki H."/>
            <person name="Marumo K."/>
            <person name="Maeda H."/>
            <person name="Nedachi M."/>
            <person name="Iwasaki W."/>
            <person name="Suwa Y."/>
            <person name="Sakata S."/>
        </authorList>
    </citation>
    <scope>NUCLEOTIDE SEQUENCE [LARGE SCALE GENOMIC DNA]</scope>
    <source>
        <strain evidence="1 2">MA2</strain>
    </source>
</reference>
<comment type="caution">
    <text evidence="1">The sequence shown here is derived from an EMBL/GenBank/DDBJ whole genome shotgun (WGS) entry which is preliminary data.</text>
</comment>
<proteinExistence type="predicted"/>
<dbReference type="AlphaFoldDB" id="A0A081BFP9"/>
<protein>
    <submittedName>
        <fullName evidence="1">Type IV secretion system protein VirB4</fullName>
    </submittedName>
</protein>
<sequence length="44" mass="4738">MTIWPQVITTGLMAGGAAALAVPATRKLMLGDIRQDWLQDELAL</sequence>
<evidence type="ECO:0000313" key="1">
    <source>
        <dbReference type="EMBL" id="GAK46867.1"/>
    </source>
</evidence>
<accession>A0A081BFP9</accession>
<keyword evidence="2" id="KW-1185">Reference proteome</keyword>
<dbReference type="Proteomes" id="UP000028702">
    <property type="component" value="Unassembled WGS sequence"/>
</dbReference>
<feature type="non-terminal residue" evidence="1">
    <location>
        <position position="44"/>
    </location>
</feature>
<dbReference type="EMBL" id="BBIO01000038">
    <property type="protein sequence ID" value="GAK46867.1"/>
    <property type="molecule type" value="Genomic_DNA"/>
</dbReference>
<gene>
    <name evidence="1" type="ORF">M2A_3366</name>
</gene>